<dbReference type="RefSeq" id="WP_165267074.1">
    <property type="nucleotide sequence ID" value="NZ_JAALLS010000006.1"/>
</dbReference>
<protein>
    <submittedName>
        <fullName evidence="2">YceI family protein</fullName>
    </submittedName>
</protein>
<name>A0A6M1TGW7_9BACT</name>
<gene>
    <name evidence="2" type="ORF">G3569_05965</name>
</gene>
<dbReference type="EMBL" id="JAALLS010000006">
    <property type="protein sequence ID" value="NGP87890.1"/>
    <property type="molecule type" value="Genomic_DNA"/>
</dbReference>
<keyword evidence="3" id="KW-1185">Reference proteome</keyword>
<dbReference type="PANTHER" id="PTHR34406">
    <property type="entry name" value="PROTEIN YCEI"/>
    <property type="match status" value="1"/>
</dbReference>
<evidence type="ECO:0000259" key="1">
    <source>
        <dbReference type="SMART" id="SM00867"/>
    </source>
</evidence>
<dbReference type="InterPro" id="IPR036761">
    <property type="entry name" value="TTHA0802/YceI-like_sf"/>
</dbReference>
<dbReference type="PANTHER" id="PTHR34406:SF1">
    <property type="entry name" value="PROTEIN YCEI"/>
    <property type="match status" value="1"/>
</dbReference>
<dbReference type="SMART" id="SM00867">
    <property type="entry name" value="YceI"/>
    <property type="match status" value="1"/>
</dbReference>
<feature type="domain" description="Lipid/polyisoprenoid-binding YceI-like" evidence="1">
    <location>
        <begin position="32"/>
        <end position="187"/>
    </location>
</feature>
<evidence type="ECO:0000313" key="2">
    <source>
        <dbReference type="EMBL" id="NGP87890.1"/>
    </source>
</evidence>
<evidence type="ECO:0000313" key="3">
    <source>
        <dbReference type="Proteomes" id="UP000479132"/>
    </source>
</evidence>
<dbReference type="AlphaFoldDB" id="A0A6M1TGW7"/>
<accession>A0A6M1TGW7</accession>
<proteinExistence type="predicted"/>
<comment type="caution">
    <text evidence="2">The sequence shown here is derived from an EMBL/GenBank/DDBJ whole genome shotgun (WGS) entry which is preliminary data.</text>
</comment>
<reference evidence="2 3" key="1">
    <citation type="submission" date="2020-02" db="EMBL/GenBank/DDBJ databases">
        <title>Aliifodinibius halophilus 2W32, complete genome.</title>
        <authorList>
            <person name="Li Y."/>
            <person name="Wu S."/>
        </authorList>
    </citation>
    <scope>NUCLEOTIDE SEQUENCE [LARGE SCALE GENOMIC DNA]</scope>
    <source>
        <strain evidence="2 3">2W32</strain>
    </source>
</reference>
<sequence>MNISDPPVKKLYYIFAGLFLLLLVPNEGISQSYLTKSGHVEFDSSVPLHSFTGVSDRLVGKIDLQNSTIDFYVDVHTIETGIGKRDRDMLETLDAENHPFAEFYGKLVSDFNPQNSQPQNVTVEGEFTVHGVSQPLTINGTLQKNSNGLHVEASWTLNMKDYNIKPPGILFYRVSEKIDVSISATLPPKTKTK</sequence>
<dbReference type="Proteomes" id="UP000479132">
    <property type="component" value="Unassembled WGS sequence"/>
</dbReference>
<dbReference type="InterPro" id="IPR007372">
    <property type="entry name" value="Lipid/polyisoprenoid-bd_YceI"/>
</dbReference>
<dbReference type="Pfam" id="PF04264">
    <property type="entry name" value="YceI"/>
    <property type="match status" value="1"/>
</dbReference>
<dbReference type="Gene3D" id="2.40.128.110">
    <property type="entry name" value="Lipid/polyisoprenoid-binding, YceI-like"/>
    <property type="match status" value="1"/>
</dbReference>
<dbReference type="SUPFAM" id="SSF101874">
    <property type="entry name" value="YceI-like"/>
    <property type="match status" value="1"/>
</dbReference>
<organism evidence="2 3">
    <name type="scientific">Fodinibius halophilus</name>
    <dbReference type="NCBI Taxonomy" id="1736908"/>
    <lineage>
        <taxon>Bacteria</taxon>
        <taxon>Pseudomonadati</taxon>
        <taxon>Balneolota</taxon>
        <taxon>Balneolia</taxon>
        <taxon>Balneolales</taxon>
        <taxon>Balneolaceae</taxon>
        <taxon>Fodinibius</taxon>
    </lineage>
</organism>